<organism evidence="18 19">
    <name type="scientific">Arctia plantaginis</name>
    <name type="common">Wood tiger moth</name>
    <name type="synonym">Phalaena plantaginis</name>
    <dbReference type="NCBI Taxonomy" id="874455"/>
    <lineage>
        <taxon>Eukaryota</taxon>
        <taxon>Metazoa</taxon>
        <taxon>Ecdysozoa</taxon>
        <taxon>Arthropoda</taxon>
        <taxon>Hexapoda</taxon>
        <taxon>Insecta</taxon>
        <taxon>Pterygota</taxon>
        <taxon>Neoptera</taxon>
        <taxon>Endopterygota</taxon>
        <taxon>Lepidoptera</taxon>
        <taxon>Glossata</taxon>
        <taxon>Ditrysia</taxon>
        <taxon>Noctuoidea</taxon>
        <taxon>Erebidae</taxon>
        <taxon>Arctiinae</taxon>
        <taxon>Arctia</taxon>
    </lineage>
</organism>
<dbReference type="FunFam" id="1.10.630.10:FF:000182">
    <property type="entry name" value="Cytochrome P450 3A4"/>
    <property type="match status" value="1"/>
</dbReference>
<comment type="function">
    <text evidence="2">May be involved in the metabolism of insect hormones and in the breakdown of synthetic insecticides.</text>
</comment>
<comment type="subcellular location">
    <subcellularLocation>
        <location evidence="4">Endoplasmic reticulum membrane</location>
        <topology evidence="4">Peripheral membrane protein</topology>
    </subcellularLocation>
    <subcellularLocation>
        <location evidence="3">Microsome membrane</location>
        <topology evidence="3">Peripheral membrane protein</topology>
    </subcellularLocation>
</comment>
<dbReference type="InterPro" id="IPR001128">
    <property type="entry name" value="Cyt_P450"/>
</dbReference>
<proteinExistence type="inferred from homology"/>
<dbReference type="Gene3D" id="1.10.630.10">
    <property type="entry name" value="Cytochrome P450"/>
    <property type="match status" value="1"/>
</dbReference>
<reference evidence="18 19" key="1">
    <citation type="submission" date="2020-04" db="EMBL/GenBank/DDBJ databases">
        <authorList>
            <person name="Wallbank WR R."/>
            <person name="Pardo Diaz C."/>
            <person name="Kozak K."/>
            <person name="Martin S."/>
            <person name="Jiggins C."/>
            <person name="Moest M."/>
            <person name="Warren A I."/>
            <person name="Byers J.R.P. K."/>
            <person name="Montejo-Kovacevich G."/>
            <person name="Yen C E."/>
        </authorList>
    </citation>
    <scope>NUCLEOTIDE SEQUENCE [LARGE SCALE GENOMIC DNA]</scope>
</reference>
<comment type="similarity">
    <text evidence="5 17">Belongs to the cytochrome P450 family.</text>
</comment>
<gene>
    <name evidence="18" type="ORF">APLA_LOCUS14546</name>
</gene>
<dbReference type="GO" id="GO:0005789">
    <property type="term" value="C:endoplasmic reticulum membrane"/>
    <property type="evidence" value="ECO:0007669"/>
    <property type="project" value="UniProtKB-SubCell"/>
</dbReference>
<dbReference type="EC" id="1.14.14.1" evidence="6"/>
<dbReference type="InterPro" id="IPR050476">
    <property type="entry name" value="Insect_CytP450_Detox"/>
</dbReference>
<evidence type="ECO:0000313" key="18">
    <source>
        <dbReference type="EMBL" id="CAB3254039.1"/>
    </source>
</evidence>
<feature type="binding site" description="axial binding residue" evidence="16">
    <location>
        <position position="401"/>
    </location>
    <ligand>
        <name>heme</name>
        <dbReference type="ChEBI" id="CHEBI:30413"/>
    </ligand>
    <ligandPart>
        <name>Fe</name>
        <dbReference type="ChEBI" id="CHEBI:18248"/>
    </ligandPart>
</feature>
<comment type="caution">
    <text evidence="18">The sequence shown here is derived from an EMBL/GenBank/DDBJ whole genome shotgun (WGS) entry which is preliminary data.</text>
</comment>
<dbReference type="PANTHER" id="PTHR24292">
    <property type="entry name" value="CYTOCHROME P450"/>
    <property type="match status" value="1"/>
</dbReference>
<protein>
    <recommendedName>
        <fullName evidence="6">unspecific monooxygenase</fullName>
        <ecNumber evidence="6">1.14.14.1</ecNumber>
    </recommendedName>
</protein>
<keyword evidence="7 16" id="KW-0349">Heme</keyword>
<keyword evidence="10" id="KW-0492">Microsome</keyword>
<evidence type="ECO:0000256" key="10">
    <source>
        <dbReference type="ARBA" id="ARBA00022848"/>
    </source>
</evidence>
<evidence type="ECO:0000313" key="19">
    <source>
        <dbReference type="Proteomes" id="UP000494256"/>
    </source>
</evidence>
<dbReference type="AlphaFoldDB" id="A0A8S1AYZ8"/>
<evidence type="ECO:0000256" key="15">
    <source>
        <dbReference type="ARBA" id="ARBA00047827"/>
    </source>
</evidence>
<dbReference type="Proteomes" id="UP000494256">
    <property type="component" value="Unassembled WGS sequence"/>
</dbReference>
<dbReference type="PRINTS" id="PR00385">
    <property type="entry name" value="P450"/>
</dbReference>
<evidence type="ECO:0000256" key="14">
    <source>
        <dbReference type="ARBA" id="ARBA00023136"/>
    </source>
</evidence>
<dbReference type="PANTHER" id="PTHR24292:SF45">
    <property type="entry name" value="CYTOCHROME P450 6G1-RELATED"/>
    <property type="match status" value="1"/>
</dbReference>
<dbReference type="GO" id="GO:0005506">
    <property type="term" value="F:iron ion binding"/>
    <property type="evidence" value="ECO:0007669"/>
    <property type="project" value="InterPro"/>
</dbReference>
<evidence type="ECO:0000256" key="1">
    <source>
        <dbReference type="ARBA" id="ARBA00001971"/>
    </source>
</evidence>
<dbReference type="InterPro" id="IPR002403">
    <property type="entry name" value="Cyt_P450_E_grp-IV"/>
</dbReference>
<sequence length="460" mass="53096">MGSLTFLLKQNPAYWMRQAYIDFKAPYVGMWFFWRPALLINSPELCKKILIKDFDNFRNRFMSSGKTDAVGHMNMVVLKDTAWSTLRRRLTPVFSAAKLKQHYNITQIKSNNLVQRIRELSAKNIYFNLRTVSANYTTDVIGESAFGIISDSAKTGDSLMRGIAREFMDFNIHRGLSWSSIFFCPELVDVFRFSLFPKYTIRRLRTIFGSIIEKRGGFQKKINEPKDLLDCLLKMKQEAAEDGEEISEDFLLAQASIFFFGGFETSAAVMSWILYALAWNPHCQEKLYEEIVAVKKSHDVQDLDVSILTELIYLNCVIKETLRIFPPIGWMDREAAEDYRIDEKLTITAGTPVYINAVAIHMDPQYFPNPMVFNPDRFLPENEKNITPFTFLPFGDGPRMCIGMRFAYQSIKQAIASIVLTFKLETLPNTPKLNDVQVERKGLFLLPLDDNMKIKFVPRE</sequence>
<evidence type="ECO:0000256" key="13">
    <source>
        <dbReference type="ARBA" id="ARBA00023033"/>
    </source>
</evidence>
<keyword evidence="13 17" id="KW-0503">Monooxygenase</keyword>
<keyword evidence="8 16" id="KW-0479">Metal-binding</keyword>
<evidence type="ECO:0000256" key="17">
    <source>
        <dbReference type="RuleBase" id="RU000461"/>
    </source>
</evidence>
<evidence type="ECO:0000256" key="6">
    <source>
        <dbReference type="ARBA" id="ARBA00012109"/>
    </source>
</evidence>
<evidence type="ECO:0000256" key="7">
    <source>
        <dbReference type="ARBA" id="ARBA00022617"/>
    </source>
</evidence>
<keyword evidence="11 17" id="KW-0560">Oxidoreductase</keyword>
<dbReference type="InterPro" id="IPR017972">
    <property type="entry name" value="Cyt_P450_CS"/>
</dbReference>
<comment type="catalytic activity">
    <reaction evidence="15">
        <text>an organic molecule + reduced [NADPH--hemoprotein reductase] + O2 = an alcohol + oxidized [NADPH--hemoprotein reductase] + H2O + H(+)</text>
        <dbReference type="Rhea" id="RHEA:17149"/>
        <dbReference type="Rhea" id="RHEA-COMP:11964"/>
        <dbReference type="Rhea" id="RHEA-COMP:11965"/>
        <dbReference type="ChEBI" id="CHEBI:15377"/>
        <dbReference type="ChEBI" id="CHEBI:15378"/>
        <dbReference type="ChEBI" id="CHEBI:15379"/>
        <dbReference type="ChEBI" id="CHEBI:30879"/>
        <dbReference type="ChEBI" id="CHEBI:57618"/>
        <dbReference type="ChEBI" id="CHEBI:58210"/>
        <dbReference type="ChEBI" id="CHEBI:142491"/>
        <dbReference type="EC" id="1.14.14.1"/>
    </reaction>
</comment>
<evidence type="ECO:0000256" key="9">
    <source>
        <dbReference type="ARBA" id="ARBA00022824"/>
    </source>
</evidence>
<evidence type="ECO:0000256" key="16">
    <source>
        <dbReference type="PIRSR" id="PIRSR602403-1"/>
    </source>
</evidence>
<dbReference type="Pfam" id="PF00067">
    <property type="entry name" value="p450"/>
    <property type="match status" value="1"/>
</dbReference>
<dbReference type="CDD" id="cd11056">
    <property type="entry name" value="CYP6-like"/>
    <property type="match status" value="1"/>
</dbReference>
<evidence type="ECO:0000256" key="5">
    <source>
        <dbReference type="ARBA" id="ARBA00010617"/>
    </source>
</evidence>
<dbReference type="InterPro" id="IPR036396">
    <property type="entry name" value="Cyt_P450_sf"/>
</dbReference>
<dbReference type="SUPFAM" id="SSF48264">
    <property type="entry name" value="Cytochrome P450"/>
    <property type="match status" value="1"/>
</dbReference>
<evidence type="ECO:0000256" key="8">
    <source>
        <dbReference type="ARBA" id="ARBA00022723"/>
    </source>
</evidence>
<dbReference type="GO" id="GO:0020037">
    <property type="term" value="F:heme binding"/>
    <property type="evidence" value="ECO:0007669"/>
    <property type="project" value="InterPro"/>
</dbReference>
<evidence type="ECO:0000256" key="11">
    <source>
        <dbReference type="ARBA" id="ARBA00023002"/>
    </source>
</evidence>
<dbReference type="PROSITE" id="PS00086">
    <property type="entry name" value="CYTOCHROME_P450"/>
    <property type="match status" value="1"/>
</dbReference>
<evidence type="ECO:0000256" key="3">
    <source>
        <dbReference type="ARBA" id="ARBA00004174"/>
    </source>
</evidence>
<keyword evidence="9" id="KW-0256">Endoplasmic reticulum</keyword>
<evidence type="ECO:0000256" key="2">
    <source>
        <dbReference type="ARBA" id="ARBA00003690"/>
    </source>
</evidence>
<comment type="cofactor">
    <cofactor evidence="1 16">
        <name>heme</name>
        <dbReference type="ChEBI" id="CHEBI:30413"/>
    </cofactor>
</comment>
<name>A0A8S1AYZ8_ARCPL</name>
<evidence type="ECO:0000256" key="12">
    <source>
        <dbReference type="ARBA" id="ARBA00023004"/>
    </source>
</evidence>
<keyword evidence="12 16" id="KW-0408">Iron</keyword>
<keyword evidence="14" id="KW-0472">Membrane</keyword>
<dbReference type="GO" id="GO:0016712">
    <property type="term" value="F:oxidoreductase activity, acting on paired donors, with incorporation or reduction of molecular oxygen, reduced flavin or flavoprotein as one donor, and incorporation of one atom of oxygen"/>
    <property type="evidence" value="ECO:0007669"/>
    <property type="project" value="UniProtKB-EC"/>
</dbReference>
<dbReference type="PRINTS" id="PR00465">
    <property type="entry name" value="EP450IV"/>
</dbReference>
<evidence type="ECO:0000256" key="4">
    <source>
        <dbReference type="ARBA" id="ARBA00004406"/>
    </source>
</evidence>
<accession>A0A8S1AYZ8</accession>
<dbReference type="EMBL" id="CADEBD010000393">
    <property type="protein sequence ID" value="CAB3254039.1"/>
    <property type="molecule type" value="Genomic_DNA"/>
</dbReference>